<dbReference type="EMBL" id="LR797178">
    <property type="protein sequence ID" value="CAB4191535.1"/>
    <property type="molecule type" value="Genomic_DNA"/>
</dbReference>
<feature type="compositionally biased region" description="Basic and acidic residues" evidence="1">
    <location>
        <begin position="56"/>
        <end position="75"/>
    </location>
</feature>
<sequence>MQYFVFPANQCMYNGFDIKEAERIAGNTRGGLICEVILPGEGPRAVNPSSASPEHGQQDDPSSRPEPQRELCETP</sequence>
<accession>A0A6J5RGT3</accession>
<name>A0A6J5RGT3_9CAUD</name>
<protein>
    <submittedName>
        <fullName evidence="2">Uncharacterized protein</fullName>
    </submittedName>
</protein>
<evidence type="ECO:0000256" key="1">
    <source>
        <dbReference type="SAM" id="MobiDB-lite"/>
    </source>
</evidence>
<proteinExistence type="predicted"/>
<evidence type="ECO:0000313" key="2">
    <source>
        <dbReference type="EMBL" id="CAB4191535.1"/>
    </source>
</evidence>
<organism evidence="2">
    <name type="scientific">uncultured Caudovirales phage</name>
    <dbReference type="NCBI Taxonomy" id="2100421"/>
    <lineage>
        <taxon>Viruses</taxon>
        <taxon>Duplodnaviria</taxon>
        <taxon>Heunggongvirae</taxon>
        <taxon>Uroviricota</taxon>
        <taxon>Caudoviricetes</taxon>
        <taxon>Peduoviridae</taxon>
        <taxon>Maltschvirus</taxon>
        <taxon>Maltschvirus maltsch</taxon>
    </lineage>
</organism>
<reference evidence="2" key="1">
    <citation type="submission" date="2020-05" db="EMBL/GenBank/DDBJ databases">
        <authorList>
            <person name="Chiriac C."/>
            <person name="Salcher M."/>
            <person name="Ghai R."/>
            <person name="Kavagutti S V."/>
        </authorList>
    </citation>
    <scope>NUCLEOTIDE SEQUENCE</scope>
</reference>
<gene>
    <name evidence="2" type="ORF">UFOVP1229_42</name>
</gene>
<feature type="region of interest" description="Disordered" evidence="1">
    <location>
        <begin position="42"/>
        <end position="75"/>
    </location>
</feature>